<name>A0A6C0JJA0_9ZZZZ</name>
<protein>
    <submittedName>
        <fullName evidence="2">Uncharacterized protein</fullName>
    </submittedName>
</protein>
<evidence type="ECO:0000313" key="2">
    <source>
        <dbReference type="EMBL" id="QHU03868.1"/>
    </source>
</evidence>
<evidence type="ECO:0000256" key="1">
    <source>
        <dbReference type="SAM" id="Phobius"/>
    </source>
</evidence>
<feature type="transmembrane region" description="Helical" evidence="1">
    <location>
        <begin position="12"/>
        <end position="34"/>
    </location>
</feature>
<keyword evidence="1" id="KW-0472">Membrane</keyword>
<keyword evidence="1" id="KW-0812">Transmembrane</keyword>
<dbReference type="AlphaFoldDB" id="A0A6C0JJA0"/>
<feature type="transmembrane region" description="Helical" evidence="1">
    <location>
        <begin position="54"/>
        <end position="76"/>
    </location>
</feature>
<dbReference type="EMBL" id="MN740389">
    <property type="protein sequence ID" value="QHU03868.1"/>
    <property type="molecule type" value="Genomic_DNA"/>
</dbReference>
<organism evidence="2">
    <name type="scientific">viral metagenome</name>
    <dbReference type="NCBI Taxonomy" id="1070528"/>
    <lineage>
        <taxon>unclassified sequences</taxon>
        <taxon>metagenomes</taxon>
        <taxon>organismal metagenomes</taxon>
    </lineage>
</organism>
<proteinExistence type="predicted"/>
<sequence>MYLKGFVRYHKLNIAIFLFLVIFTSIHLLKPGLIYDKDGSFREFGVGYRHKTVVPIWVISIILAILCYLAVSYFIMIA</sequence>
<accession>A0A6C0JJA0</accession>
<keyword evidence="1" id="KW-1133">Transmembrane helix</keyword>
<reference evidence="2" key="1">
    <citation type="journal article" date="2020" name="Nature">
        <title>Giant virus diversity and host interactions through global metagenomics.</title>
        <authorList>
            <person name="Schulz F."/>
            <person name="Roux S."/>
            <person name="Paez-Espino D."/>
            <person name="Jungbluth S."/>
            <person name="Walsh D.A."/>
            <person name="Denef V.J."/>
            <person name="McMahon K.D."/>
            <person name="Konstantinidis K.T."/>
            <person name="Eloe-Fadrosh E.A."/>
            <person name="Kyrpides N.C."/>
            <person name="Woyke T."/>
        </authorList>
    </citation>
    <scope>NUCLEOTIDE SEQUENCE</scope>
    <source>
        <strain evidence="2">GVMAG-M-3300027708-20</strain>
    </source>
</reference>